<dbReference type="Pfam" id="PF04542">
    <property type="entry name" value="Sigma70_r2"/>
    <property type="match status" value="1"/>
</dbReference>
<reference evidence="12" key="1">
    <citation type="submission" date="2021-01" db="EMBL/GenBank/DDBJ databases">
        <authorList>
            <person name="Corre E."/>
            <person name="Pelletier E."/>
            <person name="Niang G."/>
            <person name="Scheremetjew M."/>
            <person name="Finn R."/>
            <person name="Kale V."/>
            <person name="Holt S."/>
            <person name="Cochrane G."/>
            <person name="Meng A."/>
            <person name="Brown T."/>
            <person name="Cohen L."/>
        </authorList>
    </citation>
    <scope>NUCLEOTIDE SEQUENCE</scope>
    <source>
        <strain evidence="12">CCMP1374</strain>
    </source>
</reference>
<feature type="signal peptide" evidence="7">
    <location>
        <begin position="1"/>
        <end position="19"/>
    </location>
</feature>
<dbReference type="InterPro" id="IPR014284">
    <property type="entry name" value="RNA_pol_sigma-70_dom"/>
</dbReference>
<dbReference type="Pfam" id="PF04545">
    <property type="entry name" value="Sigma70_r4"/>
    <property type="match status" value="1"/>
</dbReference>
<keyword evidence="4" id="KW-0238">DNA-binding</keyword>
<dbReference type="InterPro" id="IPR009042">
    <property type="entry name" value="RNA_pol_sigma70_r1_2"/>
</dbReference>
<dbReference type="InterPro" id="IPR013325">
    <property type="entry name" value="RNA_pol_sigma_r2"/>
</dbReference>
<feature type="domain" description="RNA polymerase sigma-70 region 4" evidence="11">
    <location>
        <begin position="343"/>
        <end position="392"/>
    </location>
</feature>
<evidence type="ECO:0000259" key="8">
    <source>
        <dbReference type="Pfam" id="PF00140"/>
    </source>
</evidence>
<evidence type="ECO:0000256" key="2">
    <source>
        <dbReference type="ARBA" id="ARBA00023015"/>
    </source>
</evidence>
<proteinExistence type="inferred from homology"/>
<keyword evidence="7" id="KW-0732">Signal</keyword>
<evidence type="ECO:0008006" key="13">
    <source>
        <dbReference type="Google" id="ProtNLM"/>
    </source>
</evidence>
<dbReference type="GO" id="GO:0016987">
    <property type="term" value="F:sigma factor activity"/>
    <property type="evidence" value="ECO:0007669"/>
    <property type="project" value="UniProtKB-KW"/>
</dbReference>
<evidence type="ECO:0000256" key="3">
    <source>
        <dbReference type="ARBA" id="ARBA00023082"/>
    </source>
</evidence>
<dbReference type="PANTHER" id="PTHR30603:SF47">
    <property type="entry name" value="RNA POLYMERASE SIGMA FACTOR SIGD, CHLOROPLASTIC"/>
    <property type="match status" value="1"/>
</dbReference>
<dbReference type="Pfam" id="PF00140">
    <property type="entry name" value="Sigma70_r1_2"/>
    <property type="match status" value="1"/>
</dbReference>
<dbReference type="SUPFAM" id="SSF88946">
    <property type="entry name" value="Sigma2 domain of RNA polymerase sigma factors"/>
    <property type="match status" value="1"/>
</dbReference>
<keyword evidence="3" id="KW-0731">Sigma factor</keyword>
<dbReference type="GO" id="GO:0006352">
    <property type="term" value="P:DNA-templated transcription initiation"/>
    <property type="evidence" value="ECO:0007669"/>
    <property type="project" value="InterPro"/>
</dbReference>
<dbReference type="InterPro" id="IPR007627">
    <property type="entry name" value="RNA_pol_sigma70_r2"/>
</dbReference>
<evidence type="ECO:0000313" key="12">
    <source>
        <dbReference type="EMBL" id="CAD8492745.1"/>
    </source>
</evidence>
<feature type="region of interest" description="Disordered" evidence="6">
    <location>
        <begin position="47"/>
        <end position="77"/>
    </location>
</feature>
<dbReference type="InterPro" id="IPR050239">
    <property type="entry name" value="Sigma-70_RNA_pol_init_factors"/>
</dbReference>
<dbReference type="PANTHER" id="PTHR30603">
    <property type="entry name" value="RNA POLYMERASE SIGMA FACTOR RPO"/>
    <property type="match status" value="1"/>
</dbReference>
<keyword evidence="5" id="KW-0804">Transcription</keyword>
<evidence type="ECO:0000259" key="9">
    <source>
        <dbReference type="Pfam" id="PF04539"/>
    </source>
</evidence>
<protein>
    <recommendedName>
        <fullName evidence="13">RNA polymerase sigma factor</fullName>
    </recommendedName>
</protein>
<dbReference type="PRINTS" id="PR00046">
    <property type="entry name" value="SIGMA70FCT"/>
</dbReference>
<feature type="domain" description="RNA polymerase sigma-70 region 3" evidence="9">
    <location>
        <begin position="248"/>
        <end position="313"/>
    </location>
</feature>
<name>A0A7S0HRL8_9EUKA</name>
<dbReference type="GO" id="GO:0003677">
    <property type="term" value="F:DNA binding"/>
    <property type="evidence" value="ECO:0007669"/>
    <property type="project" value="UniProtKB-KW"/>
</dbReference>
<dbReference type="InterPro" id="IPR000943">
    <property type="entry name" value="RNA_pol_sigma70"/>
</dbReference>
<comment type="similarity">
    <text evidence="1">Belongs to the sigma-70 factor family.</text>
</comment>
<evidence type="ECO:0000256" key="4">
    <source>
        <dbReference type="ARBA" id="ARBA00023125"/>
    </source>
</evidence>
<keyword evidence="2" id="KW-0805">Transcription regulation</keyword>
<sequence length="414" mass="46733">MIRRSGCGCGLIFLLQAAAYSPALLRLVTPQHNYLAARTPTVEMADSVDMPAKGPKRRKRAKAADADAIDPPERSAKDVYRRNAGEAPIAWYLRTIGNHELLTSEEELELSTLVQRMLAVRAKSTLMEEDLGRPPKQSELAAALSLGPAELKLLLQRGEMARDRLVVCNLRLVVSIAKRYKEQGLTIEELIQEGNLGLIRATELFDPAKKYRFSTYATYWIRQRVMRALADQSRIVRVPAYLHEFLISLRKARATLQATHGRPPTDKELAVHLNVEEKRLQKIAASPTLSGILSLETPIGSHKDSMRPATLADMVPCSLPTASELLEAAECREELELVLRFALRPQERDVVRLRHGFDDGQPKSWQTVANMVGVDLQRVRTVEKTAMGRLRKPLYMKRLEHFDRVPLKELRKSR</sequence>
<dbReference type="NCBIfam" id="TIGR02937">
    <property type="entry name" value="sigma70-ECF"/>
    <property type="match status" value="1"/>
</dbReference>
<evidence type="ECO:0000256" key="6">
    <source>
        <dbReference type="SAM" id="MobiDB-lite"/>
    </source>
</evidence>
<dbReference type="InterPro" id="IPR036388">
    <property type="entry name" value="WH-like_DNA-bd_sf"/>
</dbReference>
<dbReference type="InterPro" id="IPR007624">
    <property type="entry name" value="RNA_pol_sigma70_r3"/>
</dbReference>
<evidence type="ECO:0000256" key="5">
    <source>
        <dbReference type="ARBA" id="ARBA00023163"/>
    </source>
</evidence>
<evidence type="ECO:0000256" key="7">
    <source>
        <dbReference type="SAM" id="SignalP"/>
    </source>
</evidence>
<dbReference type="InterPro" id="IPR013324">
    <property type="entry name" value="RNA_pol_sigma_r3/r4-like"/>
</dbReference>
<accession>A0A7S0HRL8</accession>
<evidence type="ECO:0000256" key="1">
    <source>
        <dbReference type="ARBA" id="ARBA00007788"/>
    </source>
</evidence>
<dbReference type="EMBL" id="HBEP01021749">
    <property type="protein sequence ID" value="CAD8492745.1"/>
    <property type="molecule type" value="Transcribed_RNA"/>
</dbReference>
<dbReference type="InterPro" id="IPR007630">
    <property type="entry name" value="RNA_pol_sigma70_r4"/>
</dbReference>
<evidence type="ECO:0000259" key="10">
    <source>
        <dbReference type="Pfam" id="PF04542"/>
    </source>
</evidence>
<feature type="domain" description="RNA polymerase sigma-70 region 2" evidence="10">
    <location>
        <begin position="165"/>
        <end position="234"/>
    </location>
</feature>
<dbReference type="AlphaFoldDB" id="A0A7S0HRL8"/>
<organism evidence="12">
    <name type="scientific">Phaeocystis antarctica</name>
    <dbReference type="NCBI Taxonomy" id="33657"/>
    <lineage>
        <taxon>Eukaryota</taxon>
        <taxon>Haptista</taxon>
        <taxon>Haptophyta</taxon>
        <taxon>Prymnesiophyceae</taxon>
        <taxon>Phaeocystales</taxon>
        <taxon>Phaeocystaceae</taxon>
        <taxon>Phaeocystis</taxon>
    </lineage>
</organism>
<dbReference type="SUPFAM" id="SSF88659">
    <property type="entry name" value="Sigma3 and sigma4 domains of RNA polymerase sigma factors"/>
    <property type="match status" value="2"/>
</dbReference>
<dbReference type="Gene3D" id="1.10.601.10">
    <property type="entry name" value="RNA Polymerase Primary Sigma Factor"/>
    <property type="match status" value="1"/>
</dbReference>
<gene>
    <name evidence="12" type="ORF">PANT1444_LOCUS12196</name>
</gene>
<feature type="domain" description="RNA polymerase sigma-70 region 1.2" evidence="8">
    <location>
        <begin position="88"/>
        <end position="117"/>
    </location>
</feature>
<dbReference type="Pfam" id="PF04539">
    <property type="entry name" value="Sigma70_r3"/>
    <property type="match status" value="1"/>
</dbReference>
<dbReference type="Gene3D" id="1.10.10.10">
    <property type="entry name" value="Winged helix-like DNA-binding domain superfamily/Winged helix DNA-binding domain"/>
    <property type="match status" value="2"/>
</dbReference>
<feature type="chain" id="PRO_5030823124" description="RNA polymerase sigma factor" evidence="7">
    <location>
        <begin position="20"/>
        <end position="414"/>
    </location>
</feature>
<evidence type="ECO:0000259" key="11">
    <source>
        <dbReference type="Pfam" id="PF04545"/>
    </source>
</evidence>